<dbReference type="InterPro" id="IPR046342">
    <property type="entry name" value="CBS_dom_sf"/>
</dbReference>
<dbReference type="PROSITE" id="PS51371">
    <property type="entry name" value="CBS"/>
    <property type="match status" value="2"/>
</dbReference>
<dbReference type="AlphaFoldDB" id="A0A1T4SN40"/>
<proteinExistence type="predicted"/>
<protein>
    <submittedName>
        <fullName evidence="4">Predicted signal-transduction protein containing cAMP-binding and CBS domains</fullName>
    </submittedName>
</protein>
<dbReference type="EMBL" id="FUWS01000010">
    <property type="protein sequence ID" value="SKA29556.1"/>
    <property type="molecule type" value="Genomic_DNA"/>
</dbReference>
<dbReference type="STRING" id="1122192.SAMN02745673_03733"/>
<dbReference type="PANTHER" id="PTHR43080:SF2">
    <property type="entry name" value="CBS DOMAIN-CONTAINING PROTEIN"/>
    <property type="match status" value="1"/>
</dbReference>
<organism evidence="4 5">
    <name type="scientific">Marinactinospora thermotolerans DSM 45154</name>
    <dbReference type="NCBI Taxonomy" id="1122192"/>
    <lineage>
        <taxon>Bacteria</taxon>
        <taxon>Bacillati</taxon>
        <taxon>Actinomycetota</taxon>
        <taxon>Actinomycetes</taxon>
        <taxon>Streptosporangiales</taxon>
        <taxon>Nocardiopsidaceae</taxon>
        <taxon>Marinactinospora</taxon>
    </lineage>
</organism>
<evidence type="ECO:0000256" key="1">
    <source>
        <dbReference type="ARBA" id="ARBA00023122"/>
    </source>
</evidence>
<dbReference type="SUPFAM" id="SSF54631">
    <property type="entry name" value="CBS-domain pair"/>
    <property type="match status" value="1"/>
</dbReference>
<accession>A0A1T4SN40</accession>
<dbReference type="Proteomes" id="UP000190637">
    <property type="component" value="Unassembled WGS sequence"/>
</dbReference>
<dbReference type="InterPro" id="IPR000644">
    <property type="entry name" value="CBS_dom"/>
</dbReference>
<feature type="domain" description="CBS" evidence="3">
    <location>
        <begin position="10"/>
        <end position="67"/>
    </location>
</feature>
<keyword evidence="1 2" id="KW-0129">CBS domain</keyword>
<dbReference type="Pfam" id="PF00571">
    <property type="entry name" value="CBS"/>
    <property type="match status" value="2"/>
</dbReference>
<evidence type="ECO:0000259" key="3">
    <source>
        <dbReference type="PROSITE" id="PS51371"/>
    </source>
</evidence>
<dbReference type="RefSeq" id="WP_078762980.1">
    <property type="nucleotide sequence ID" value="NZ_FUWS01000010.1"/>
</dbReference>
<dbReference type="SMART" id="SM00116">
    <property type="entry name" value="CBS"/>
    <property type="match status" value="2"/>
</dbReference>
<dbReference type="OrthoDB" id="9807125at2"/>
<keyword evidence="5" id="KW-1185">Reference proteome</keyword>
<dbReference type="PANTHER" id="PTHR43080">
    <property type="entry name" value="CBS DOMAIN-CONTAINING PROTEIN CBSX3, MITOCHONDRIAL"/>
    <property type="match status" value="1"/>
</dbReference>
<sequence>MLIAAILRAKGPAVVTVRPDTTIAHLLTGLARHDIGAAVVVDRDGRVVGVASERDIVRRLAEQGWGLLAARVRDIMTSPVTVCAPHDSVDSLALVMTRRRIRHIPVVSGERLAGVVSVGDVLKSRISQLEVHRDHLEAYITRG</sequence>
<dbReference type="InterPro" id="IPR051257">
    <property type="entry name" value="Diverse_CBS-Domain"/>
</dbReference>
<reference evidence="4 5" key="1">
    <citation type="submission" date="2017-02" db="EMBL/GenBank/DDBJ databases">
        <authorList>
            <person name="Peterson S.W."/>
        </authorList>
    </citation>
    <scope>NUCLEOTIDE SEQUENCE [LARGE SCALE GENOMIC DNA]</scope>
    <source>
        <strain evidence="4 5">DSM 45154</strain>
    </source>
</reference>
<evidence type="ECO:0000313" key="5">
    <source>
        <dbReference type="Proteomes" id="UP000190637"/>
    </source>
</evidence>
<evidence type="ECO:0000313" key="4">
    <source>
        <dbReference type="EMBL" id="SKA29556.1"/>
    </source>
</evidence>
<evidence type="ECO:0000256" key="2">
    <source>
        <dbReference type="PROSITE-ProRule" id="PRU00703"/>
    </source>
</evidence>
<feature type="domain" description="CBS" evidence="3">
    <location>
        <begin position="76"/>
        <end position="131"/>
    </location>
</feature>
<gene>
    <name evidence="4" type="ORF">SAMN02745673_03733</name>
</gene>
<dbReference type="Gene3D" id="3.10.580.10">
    <property type="entry name" value="CBS-domain"/>
    <property type="match status" value="1"/>
</dbReference>
<name>A0A1T4SN40_9ACTN</name>